<reference evidence="2 4" key="3">
    <citation type="submission" date="2024-08" db="EMBL/GenBank/DDBJ databases">
        <authorList>
            <person name="Wei W."/>
        </authorList>
    </citation>
    <scope>NUCLEOTIDE SEQUENCE [LARGE SCALE GENOMIC DNA]</scope>
    <source>
        <strain evidence="2 4">XU2</strain>
    </source>
</reference>
<dbReference type="RefSeq" id="WP_149099905.1">
    <property type="nucleotide sequence ID" value="NZ_BMMG01000006.1"/>
</dbReference>
<name>A0A5M8QAQ1_9BACT</name>
<comment type="caution">
    <text evidence="1">The sequence shown here is derived from an EMBL/GenBank/DDBJ whole genome shotgun (WGS) entry which is preliminary data.</text>
</comment>
<dbReference type="InterPro" id="IPR032774">
    <property type="entry name" value="WG_beta_rep"/>
</dbReference>
<keyword evidence="4" id="KW-1185">Reference proteome</keyword>
<accession>A0A5M8QAQ1</accession>
<dbReference type="Pfam" id="PF14903">
    <property type="entry name" value="WG_beta_rep"/>
    <property type="match status" value="1"/>
</dbReference>
<dbReference type="EMBL" id="VKKZ01000023">
    <property type="protein sequence ID" value="KAA6431886.1"/>
    <property type="molecule type" value="Genomic_DNA"/>
</dbReference>
<gene>
    <name evidence="2" type="ORF">ACD591_10060</name>
    <name evidence="1" type="ORF">FOE74_17415</name>
</gene>
<dbReference type="OrthoDB" id="2485468at2"/>
<dbReference type="Proteomes" id="UP001570846">
    <property type="component" value="Unassembled WGS sequence"/>
</dbReference>
<reference evidence="1 3" key="2">
    <citation type="submission" date="2019-09" db="EMBL/GenBank/DDBJ databases">
        <title>A bacterium isolated from glacier soil.</title>
        <authorList>
            <person name="Liu Q."/>
        </authorList>
    </citation>
    <scope>NUCLEOTIDE SEQUENCE [LARGE SCALE GENOMIC DNA]</scope>
    <source>
        <strain evidence="1 3">MDT1-10-3</strain>
    </source>
</reference>
<organism evidence="1 3">
    <name type="scientific">Rufibacter glacialis</name>
    <dbReference type="NCBI Taxonomy" id="1259555"/>
    <lineage>
        <taxon>Bacteria</taxon>
        <taxon>Pseudomonadati</taxon>
        <taxon>Bacteroidota</taxon>
        <taxon>Cytophagia</taxon>
        <taxon>Cytophagales</taxon>
        <taxon>Hymenobacteraceae</taxon>
        <taxon>Rufibacter</taxon>
    </lineage>
</organism>
<evidence type="ECO:0000313" key="2">
    <source>
        <dbReference type="EMBL" id="MFA1771636.1"/>
    </source>
</evidence>
<sequence length="118" mass="13236">MITLIYSELGHGLVKTVDPRTGLYGAVDGNGKEVFKPIYFELHPFKGDLAAARKDGELLQLDRSGKEYREVEAEVETNPWQFLLNRKADRCPSCYNTGCGFCNGLGFIPLNFRFGDID</sequence>
<evidence type="ECO:0000313" key="4">
    <source>
        <dbReference type="Proteomes" id="UP001570846"/>
    </source>
</evidence>
<dbReference type="EMBL" id="JBGOGF010000005">
    <property type="protein sequence ID" value="MFA1771636.1"/>
    <property type="molecule type" value="Genomic_DNA"/>
</dbReference>
<protein>
    <submittedName>
        <fullName evidence="1">WG repeat-containing protein</fullName>
    </submittedName>
</protein>
<evidence type="ECO:0000313" key="3">
    <source>
        <dbReference type="Proteomes" id="UP000323866"/>
    </source>
</evidence>
<evidence type="ECO:0000313" key="1">
    <source>
        <dbReference type="EMBL" id="KAA6431886.1"/>
    </source>
</evidence>
<dbReference type="Proteomes" id="UP000323866">
    <property type="component" value="Unassembled WGS sequence"/>
</dbReference>
<dbReference type="AlphaFoldDB" id="A0A5M8QAQ1"/>
<reference evidence="1 3" key="1">
    <citation type="submission" date="2019-07" db="EMBL/GenBank/DDBJ databases">
        <authorList>
            <person name="Qu J.-H."/>
        </authorList>
    </citation>
    <scope>NUCLEOTIDE SEQUENCE [LARGE SCALE GENOMIC DNA]</scope>
    <source>
        <strain evidence="1 3">MDT1-10-3</strain>
    </source>
</reference>
<proteinExistence type="predicted"/>